<evidence type="ECO:0000313" key="1">
    <source>
        <dbReference type="EMBL" id="KAA1072053.1"/>
    </source>
</evidence>
<dbReference type="AlphaFoldDB" id="A0A5B0SBE7"/>
<gene>
    <name evidence="1" type="ORF">PGT21_026756</name>
    <name evidence="2" type="ORF">PGTUg99_005495</name>
</gene>
<reference evidence="3 4" key="1">
    <citation type="submission" date="2019-05" db="EMBL/GenBank/DDBJ databases">
        <title>Emergence of the Ug99 lineage of the wheat stem rust pathogen through somatic hybridization.</title>
        <authorList>
            <person name="Li F."/>
            <person name="Upadhyaya N.M."/>
            <person name="Sperschneider J."/>
            <person name="Matny O."/>
            <person name="Nguyen-Phuc H."/>
            <person name="Mago R."/>
            <person name="Raley C."/>
            <person name="Miller M.E."/>
            <person name="Silverstein K.A.T."/>
            <person name="Henningsen E."/>
            <person name="Hirsch C.D."/>
            <person name="Visser B."/>
            <person name="Pretorius Z.A."/>
            <person name="Steffenson B.J."/>
            <person name="Schwessinger B."/>
            <person name="Dodds P.N."/>
            <person name="Figueroa M."/>
        </authorList>
    </citation>
    <scope>NUCLEOTIDE SEQUENCE [LARGE SCALE GENOMIC DNA]</scope>
    <source>
        <strain evidence="1">21-0</strain>
        <strain evidence="2 4">Ug99</strain>
    </source>
</reference>
<dbReference type="EMBL" id="VSWC01000170">
    <property type="protein sequence ID" value="KAA1072053.1"/>
    <property type="molecule type" value="Genomic_DNA"/>
</dbReference>
<comment type="caution">
    <text evidence="2">The sequence shown here is derived from an EMBL/GenBank/DDBJ whole genome shotgun (WGS) entry which is preliminary data.</text>
</comment>
<proteinExistence type="predicted"/>
<sequence>MIMFVYPVVLAYNKVKQIRASRRPSGKRGCSGGVFYRRAILRPKREPTRVHYKQFSKIFIIKSGFPTESL</sequence>
<accession>A0A5B0SBE7</accession>
<dbReference type="Proteomes" id="UP000325313">
    <property type="component" value="Unassembled WGS sequence"/>
</dbReference>
<organism evidence="2 4">
    <name type="scientific">Puccinia graminis f. sp. tritici</name>
    <dbReference type="NCBI Taxonomy" id="56615"/>
    <lineage>
        <taxon>Eukaryota</taxon>
        <taxon>Fungi</taxon>
        <taxon>Dikarya</taxon>
        <taxon>Basidiomycota</taxon>
        <taxon>Pucciniomycotina</taxon>
        <taxon>Pucciniomycetes</taxon>
        <taxon>Pucciniales</taxon>
        <taxon>Pucciniaceae</taxon>
        <taxon>Puccinia</taxon>
    </lineage>
</organism>
<evidence type="ECO:0000313" key="4">
    <source>
        <dbReference type="Proteomes" id="UP000325313"/>
    </source>
</evidence>
<evidence type="ECO:0000313" key="2">
    <source>
        <dbReference type="EMBL" id="KAA1135170.1"/>
    </source>
</evidence>
<name>A0A5B0SBE7_PUCGR</name>
<protein>
    <submittedName>
        <fullName evidence="2">Uncharacterized protein</fullName>
    </submittedName>
</protein>
<dbReference type="EMBL" id="VDEP01000040">
    <property type="protein sequence ID" value="KAA1135170.1"/>
    <property type="molecule type" value="Genomic_DNA"/>
</dbReference>
<evidence type="ECO:0000313" key="3">
    <source>
        <dbReference type="Proteomes" id="UP000324748"/>
    </source>
</evidence>
<keyword evidence="3" id="KW-1185">Reference proteome</keyword>
<dbReference type="Proteomes" id="UP000324748">
    <property type="component" value="Unassembled WGS sequence"/>
</dbReference>